<dbReference type="AlphaFoldDB" id="W7AKH4"/>
<dbReference type="Proteomes" id="UP000030640">
    <property type="component" value="Unassembled WGS sequence"/>
</dbReference>
<proteinExistence type="predicted"/>
<gene>
    <name evidence="1" type="ORF">C922_03809</name>
</gene>
<sequence length="169" mass="20330">MNGRKIFTFLINGKKEANNLSNVLSLRLKFFRIFLFQDWNVVQKLRINLCDVNLPIDRSTMQNFSLLKHFLAKKRKERKKSEKGKRENKRDKKYSSYFYVHLLEVSPLLIKANIQGSHEMNVKLNINQFREEKKMTYLKKTLKRYRRHILKSVIKQIVENDAKKGEKKK</sequence>
<name>W7AKH4_9APIC</name>
<reference evidence="1 2" key="1">
    <citation type="submission" date="2013-02" db="EMBL/GenBank/DDBJ databases">
        <title>The Genome Sequence of Plasmodium inui San Antonio 1.</title>
        <authorList>
            <consortium name="The Broad Institute Genome Sequencing Platform"/>
            <consortium name="The Broad Institute Genome Sequencing Center for Infectious Disease"/>
            <person name="Neafsey D."/>
            <person name="Cheeseman I."/>
            <person name="Volkman S."/>
            <person name="Adams J."/>
            <person name="Walker B."/>
            <person name="Young S.K."/>
            <person name="Zeng Q."/>
            <person name="Gargeya S."/>
            <person name="Fitzgerald M."/>
            <person name="Haas B."/>
            <person name="Abouelleil A."/>
            <person name="Alvarado L."/>
            <person name="Arachchi H.M."/>
            <person name="Berlin A.M."/>
            <person name="Chapman S.B."/>
            <person name="Dewar J."/>
            <person name="Goldberg J."/>
            <person name="Griggs A."/>
            <person name="Gujja S."/>
            <person name="Hansen M."/>
            <person name="Howarth C."/>
            <person name="Imamovic A."/>
            <person name="Larimer J."/>
            <person name="McCowan C."/>
            <person name="Murphy C."/>
            <person name="Neiman D."/>
            <person name="Pearson M."/>
            <person name="Priest M."/>
            <person name="Roberts A."/>
            <person name="Saif S."/>
            <person name="Shea T."/>
            <person name="Sisk P."/>
            <person name="Sykes S."/>
            <person name="Wortman J."/>
            <person name="Nusbaum C."/>
            <person name="Birren B."/>
        </authorList>
    </citation>
    <scope>NUCLEOTIDE SEQUENCE [LARGE SCALE GENOMIC DNA]</scope>
    <source>
        <strain evidence="1 2">San Antonio 1</strain>
    </source>
</reference>
<dbReference type="GeneID" id="20039083"/>
<accession>W7AKH4</accession>
<dbReference type="VEuPathDB" id="PlasmoDB:C922_03809"/>
<dbReference type="EMBL" id="KI965476">
    <property type="protein sequence ID" value="EUD65826.1"/>
    <property type="molecule type" value="Genomic_DNA"/>
</dbReference>
<evidence type="ECO:0000313" key="1">
    <source>
        <dbReference type="EMBL" id="EUD65826.1"/>
    </source>
</evidence>
<evidence type="ECO:0000313" key="2">
    <source>
        <dbReference type="Proteomes" id="UP000030640"/>
    </source>
</evidence>
<dbReference type="RefSeq" id="XP_008817620.1">
    <property type="nucleotide sequence ID" value="XM_008819398.1"/>
</dbReference>
<dbReference type="OrthoDB" id="390313at2759"/>
<organism evidence="1 2">
    <name type="scientific">Plasmodium inui San Antonio 1</name>
    <dbReference type="NCBI Taxonomy" id="1237626"/>
    <lineage>
        <taxon>Eukaryota</taxon>
        <taxon>Sar</taxon>
        <taxon>Alveolata</taxon>
        <taxon>Apicomplexa</taxon>
        <taxon>Aconoidasida</taxon>
        <taxon>Haemosporida</taxon>
        <taxon>Plasmodiidae</taxon>
        <taxon>Plasmodium</taxon>
        <taxon>Plasmodium (Plasmodium)</taxon>
    </lineage>
</organism>
<keyword evidence="2" id="KW-1185">Reference proteome</keyword>
<protein>
    <submittedName>
        <fullName evidence="1">Uncharacterized protein</fullName>
    </submittedName>
</protein>